<dbReference type="InterPro" id="IPR017956">
    <property type="entry name" value="AT_hook_DNA-bd_motif"/>
</dbReference>
<gene>
    <name evidence="10" type="ORF">KUTeg_024856</name>
</gene>
<feature type="domain" description="C2H2-type" evidence="9">
    <location>
        <begin position="1089"/>
        <end position="1117"/>
    </location>
</feature>
<protein>
    <recommendedName>
        <fullName evidence="9">C2H2-type domain-containing protein</fullName>
    </recommendedName>
</protein>
<keyword evidence="11" id="KW-1185">Reference proteome</keyword>
<dbReference type="PROSITE" id="PS50157">
    <property type="entry name" value="ZINC_FINGER_C2H2_2"/>
    <property type="match status" value="6"/>
</dbReference>
<reference evidence="10 11" key="1">
    <citation type="submission" date="2022-12" db="EMBL/GenBank/DDBJ databases">
        <title>Chromosome-level genome of Tegillarca granosa.</title>
        <authorList>
            <person name="Kim J."/>
        </authorList>
    </citation>
    <scope>NUCLEOTIDE SEQUENCE [LARGE SCALE GENOMIC DNA]</scope>
    <source>
        <strain evidence="10">Teg-2019</strain>
        <tissue evidence="10">Adductor muscle</tissue>
    </source>
</reference>
<evidence type="ECO:0000256" key="3">
    <source>
        <dbReference type="ARBA" id="ARBA00022737"/>
    </source>
</evidence>
<evidence type="ECO:0000256" key="2">
    <source>
        <dbReference type="ARBA" id="ARBA00022723"/>
    </source>
</evidence>
<dbReference type="PRINTS" id="PR00929">
    <property type="entry name" value="ATHOOK"/>
</dbReference>
<keyword evidence="5" id="KW-0862">Zinc</keyword>
<organism evidence="10 11">
    <name type="scientific">Tegillarca granosa</name>
    <name type="common">Malaysian cockle</name>
    <name type="synonym">Anadara granosa</name>
    <dbReference type="NCBI Taxonomy" id="220873"/>
    <lineage>
        <taxon>Eukaryota</taxon>
        <taxon>Metazoa</taxon>
        <taxon>Spiralia</taxon>
        <taxon>Lophotrochozoa</taxon>
        <taxon>Mollusca</taxon>
        <taxon>Bivalvia</taxon>
        <taxon>Autobranchia</taxon>
        <taxon>Pteriomorphia</taxon>
        <taxon>Arcoida</taxon>
        <taxon>Arcoidea</taxon>
        <taxon>Arcidae</taxon>
        <taxon>Tegillarca</taxon>
    </lineage>
</organism>
<evidence type="ECO:0000313" key="11">
    <source>
        <dbReference type="Proteomes" id="UP001217089"/>
    </source>
</evidence>
<feature type="compositionally biased region" description="Basic and acidic residues" evidence="8">
    <location>
        <begin position="753"/>
        <end position="765"/>
    </location>
</feature>
<feature type="compositionally biased region" description="Low complexity" evidence="8">
    <location>
        <begin position="711"/>
        <end position="739"/>
    </location>
</feature>
<dbReference type="PANTHER" id="PTHR24376">
    <property type="entry name" value="ZINC FINGER PROTEIN"/>
    <property type="match status" value="1"/>
</dbReference>
<dbReference type="Proteomes" id="UP001217089">
    <property type="component" value="Unassembled WGS sequence"/>
</dbReference>
<feature type="domain" description="C2H2-type" evidence="9">
    <location>
        <begin position="1118"/>
        <end position="1146"/>
    </location>
</feature>
<dbReference type="PANTHER" id="PTHR24376:SF235">
    <property type="entry name" value="C2H2-TYPE DOMAIN-CONTAINING PROTEIN"/>
    <property type="match status" value="1"/>
</dbReference>
<feature type="compositionally biased region" description="Basic and acidic residues" evidence="8">
    <location>
        <begin position="296"/>
        <end position="309"/>
    </location>
</feature>
<feature type="region of interest" description="Disordered" evidence="8">
    <location>
        <begin position="842"/>
        <end position="871"/>
    </location>
</feature>
<feature type="compositionally biased region" description="Basic and acidic residues" evidence="8">
    <location>
        <begin position="560"/>
        <end position="571"/>
    </location>
</feature>
<proteinExistence type="predicted"/>
<evidence type="ECO:0000256" key="1">
    <source>
        <dbReference type="ARBA" id="ARBA00004123"/>
    </source>
</evidence>
<comment type="subcellular location">
    <subcellularLocation>
        <location evidence="1">Nucleus</location>
    </subcellularLocation>
</comment>
<evidence type="ECO:0000259" key="9">
    <source>
        <dbReference type="PROSITE" id="PS50157"/>
    </source>
</evidence>
<evidence type="ECO:0000256" key="6">
    <source>
        <dbReference type="ARBA" id="ARBA00023242"/>
    </source>
</evidence>
<feature type="compositionally biased region" description="Polar residues" evidence="8">
    <location>
        <begin position="26"/>
        <end position="35"/>
    </location>
</feature>
<feature type="compositionally biased region" description="Basic and acidic residues" evidence="8">
    <location>
        <begin position="280"/>
        <end position="289"/>
    </location>
</feature>
<dbReference type="SUPFAM" id="SSF57667">
    <property type="entry name" value="beta-beta-alpha zinc fingers"/>
    <property type="match status" value="2"/>
</dbReference>
<comment type="caution">
    <text evidence="10">The sequence shown here is derived from an EMBL/GenBank/DDBJ whole genome shotgun (WGS) entry which is preliminary data.</text>
</comment>
<keyword evidence="6" id="KW-0539">Nucleus</keyword>
<keyword evidence="4 7" id="KW-0863">Zinc-finger</keyword>
<accession>A0ABQ9DZJ2</accession>
<feature type="region of interest" description="Disordered" evidence="8">
    <location>
        <begin position="164"/>
        <end position="195"/>
    </location>
</feature>
<name>A0ABQ9DZJ2_TEGGR</name>
<feature type="domain" description="C2H2-type" evidence="9">
    <location>
        <begin position="1061"/>
        <end position="1088"/>
    </location>
</feature>
<feature type="compositionally biased region" description="Acidic residues" evidence="8">
    <location>
        <begin position="584"/>
        <end position="594"/>
    </location>
</feature>
<dbReference type="InterPro" id="IPR013087">
    <property type="entry name" value="Znf_C2H2_type"/>
</dbReference>
<dbReference type="InterPro" id="IPR036236">
    <property type="entry name" value="Znf_C2H2_sf"/>
</dbReference>
<keyword evidence="2" id="KW-0479">Metal-binding</keyword>
<dbReference type="SMART" id="SM00355">
    <property type="entry name" value="ZnF_C2H2"/>
    <property type="match status" value="8"/>
</dbReference>
<dbReference type="SMART" id="SM00384">
    <property type="entry name" value="AT_hook"/>
    <property type="match status" value="10"/>
</dbReference>
<feature type="region of interest" description="Disordered" evidence="8">
    <location>
        <begin position="255"/>
        <end position="796"/>
    </location>
</feature>
<evidence type="ECO:0000256" key="7">
    <source>
        <dbReference type="PROSITE-ProRule" id="PRU00042"/>
    </source>
</evidence>
<evidence type="ECO:0000256" key="8">
    <source>
        <dbReference type="SAM" id="MobiDB-lite"/>
    </source>
</evidence>
<feature type="domain" description="C2H2-type" evidence="9">
    <location>
        <begin position="970"/>
        <end position="997"/>
    </location>
</feature>
<feature type="domain" description="C2H2-type" evidence="9">
    <location>
        <begin position="998"/>
        <end position="1026"/>
    </location>
</feature>
<feature type="compositionally biased region" description="Low complexity" evidence="8">
    <location>
        <begin position="667"/>
        <end position="677"/>
    </location>
</feature>
<feature type="domain" description="C2H2-type" evidence="9">
    <location>
        <begin position="1027"/>
        <end position="1055"/>
    </location>
</feature>
<feature type="compositionally biased region" description="Acidic residues" evidence="8">
    <location>
        <begin position="786"/>
        <end position="796"/>
    </location>
</feature>
<dbReference type="EMBL" id="JARBDR010000923">
    <property type="protein sequence ID" value="KAJ8298325.1"/>
    <property type="molecule type" value="Genomic_DNA"/>
</dbReference>
<dbReference type="Pfam" id="PF00096">
    <property type="entry name" value="zf-C2H2"/>
    <property type="match status" value="3"/>
</dbReference>
<feature type="compositionally biased region" description="Acidic residues" evidence="8">
    <location>
        <begin position="255"/>
        <end position="264"/>
    </location>
</feature>
<dbReference type="Gene3D" id="3.30.160.60">
    <property type="entry name" value="Classic Zinc Finger"/>
    <property type="match status" value="5"/>
</dbReference>
<evidence type="ECO:0000313" key="10">
    <source>
        <dbReference type="EMBL" id="KAJ8298325.1"/>
    </source>
</evidence>
<evidence type="ECO:0000256" key="5">
    <source>
        <dbReference type="ARBA" id="ARBA00022833"/>
    </source>
</evidence>
<feature type="compositionally biased region" description="Acidic residues" evidence="8">
    <location>
        <begin position="320"/>
        <end position="330"/>
    </location>
</feature>
<evidence type="ECO:0000256" key="4">
    <source>
        <dbReference type="ARBA" id="ARBA00022771"/>
    </source>
</evidence>
<dbReference type="PROSITE" id="PS00028">
    <property type="entry name" value="ZINC_FINGER_C2H2_1"/>
    <property type="match status" value="4"/>
</dbReference>
<feature type="compositionally biased region" description="Polar residues" evidence="8">
    <location>
        <begin position="766"/>
        <end position="775"/>
    </location>
</feature>
<feature type="region of interest" description="Disordered" evidence="8">
    <location>
        <begin position="8"/>
        <end position="36"/>
    </location>
</feature>
<sequence length="1253" mass="139629">MRLTRRIRMDGVNSVSSTEDGIALSETGNGQNSEKSIQDVVSDDPHAVQVAAEAALNTVAGVALYGGQEQVAYGNGLTYSTVVESVTSTMPTEIMADQTSEPQIIAEQVVSEGIHVPVEEVVENTEIIPQAASSSNDNVQTIQVEEEQVAQKPEQLEEVTALQSEVSDKDVVTNTTKSQKPESEPQPVVEPEIVPEHYTPLEDNTETETNNEPSLHLPVAITIPEDSQSEQNKIDEIEAARDQKLRELDVQIVVADDEMEDAGGDDNKMEVTEAPAQEDVETKAEETTGSRKRGRMSKESEKEVETSERRPKRGRSATGEAEDDDNDSEVVETPKKRGRAAKTSESLEPAESPSKRGRSRKQDVEESVEEEEKAVTPRRGRTRKQDIVEKVDDTPESKTPTRRGRTRQDENEDDSEKVQSASKSKGRGRPKKQATEEPEEIEEPTPKSKGRGRPKKSTADEEEEVEEVTPKSRTRGKGKKDEVEEEVEEVKTPGRRGRPRKQDAEEETEKADDNKSTGKRGRPRRQDNDPEEIETPKNKKKGKEAEEETPNEQKKRGRQKKEESPAEEGSKGRGRGRPKKDVIEVEDSDSEVEETTPKGRGRGRPKKDVEIIEEEENEKELKSRRGKKRAGDNEEEQIEESGKDSARKGRTKKKDDEEEESSKKSKVTPTATATVTPGKKRGAKVAETVNEASTQPEEAQEETTPNKRQNTTQQSSPVVPVTPATPVAMTTMSTTTETSTETHKSPSVSAGRNIKEEPMESESREQASGSGQTPRVKTVIIREDHAEEGDIYNIDQIDEDVPVDSTHGTQTSPVLPFVEVEFVEESPGKRSVLTQTDPRLKKKKFGPLGQEGDIGFDFDDESPKKRKRKDEDLLFEDMEPKRRSVKNAEEALNCPFCDKAFIGLVKHIKGKHREEPDYEEEMRNAKWREKIMKVSTQGQDEEGETCADCGKVTKNMKRHQELHQQNRMQIPCPICGKVVLKTGMSSHMRTVHSGRKPYKCPHCDYVSAFRGNLNTHIKGMHLHTRQYLCNTCKAAFKTLGALIGHTKRVHEGWKSPNQKIFICSVCEKRFTKKYHVDRHMLIHTGEKPHKCHDCGRCFNNKSNLMSHIQLVHKKLSPYQCDMCQEVFKRKKLLLEHIGRVHVTAGEAAQAIVENVHLEEGQELPPGHSYVTVSGADGGQYTAVVGDSAQLLAGQALTTLQTEGGQETIIIVQTADSGENATHAIVDQDGTVQYVMQQPVEGGEAEQIYAQLAQ</sequence>
<feature type="compositionally biased region" description="Basic and acidic residues" evidence="8">
    <location>
        <begin position="383"/>
        <end position="396"/>
    </location>
</feature>
<keyword evidence="3" id="KW-0677">Repeat</keyword>